<dbReference type="HOGENOM" id="CLU_060987_0_0_1"/>
<dbReference type="EMBL" id="JQFK01000012">
    <property type="protein sequence ID" value="KGK39141.1"/>
    <property type="molecule type" value="Genomic_DNA"/>
</dbReference>
<feature type="region of interest" description="Disordered" evidence="8">
    <location>
        <begin position="1"/>
        <end position="26"/>
    </location>
</feature>
<dbReference type="InterPro" id="IPR041901">
    <property type="entry name" value="RNAP_I_Rpa43_N"/>
</dbReference>
<protein>
    <recommendedName>
        <fullName evidence="7">DNA-directed RNA polymerase subunit</fullName>
    </recommendedName>
</protein>
<organism evidence="11 12">
    <name type="scientific">Pichia kudriavzevii</name>
    <name type="common">Yeast</name>
    <name type="synonym">Issatchenkia orientalis</name>
    <dbReference type="NCBI Taxonomy" id="4909"/>
    <lineage>
        <taxon>Eukaryota</taxon>
        <taxon>Fungi</taxon>
        <taxon>Dikarya</taxon>
        <taxon>Ascomycota</taxon>
        <taxon>Saccharomycotina</taxon>
        <taxon>Pichiomycetes</taxon>
        <taxon>Pichiales</taxon>
        <taxon>Pichiaceae</taxon>
        <taxon>Pichia</taxon>
    </lineage>
</organism>
<evidence type="ECO:0000313" key="11">
    <source>
        <dbReference type="EMBL" id="KGK39141.1"/>
    </source>
</evidence>
<dbReference type="GO" id="GO:0006361">
    <property type="term" value="P:transcription initiation at RNA polymerase I promoter"/>
    <property type="evidence" value="ECO:0007669"/>
    <property type="project" value="UniProtKB-ARBA"/>
</dbReference>
<evidence type="ECO:0000256" key="1">
    <source>
        <dbReference type="ARBA" id="ARBA00004604"/>
    </source>
</evidence>
<dbReference type="Gene3D" id="2.40.50.1060">
    <property type="match status" value="1"/>
</dbReference>
<feature type="compositionally biased region" description="Polar residues" evidence="8">
    <location>
        <begin position="12"/>
        <end position="26"/>
    </location>
</feature>
<evidence type="ECO:0000259" key="10">
    <source>
        <dbReference type="Pfam" id="PF17875"/>
    </source>
</evidence>
<comment type="similarity">
    <text evidence="2">Belongs to the eukaryotic RPA43 RNA polymerase subunit family.</text>
</comment>
<gene>
    <name evidence="11" type="ORF">JL09_g1726</name>
</gene>
<dbReference type="Pfam" id="PF03876">
    <property type="entry name" value="SHS2_Rpb7-N"/>
    <property type="match status" value="1"/>
</dbReference>
<feature type="region of interest" description="Disordered" evidence="8">
    <location>
        <begin position="292"/>
        <end position="382"/>
    </location>
</feature>
<dbReference type="PANTHER" id="PTHR12709:SF5">
    <property type="entry name" value="DNA-DIRECTED RNA POLYMERASE I SUBUNIT RPA43"/>
    <property type="match status" value="1"/>
</dbReference>
<comment type="function">
    <text evidence="7">DNA-dependent RNA polymerase which catalyzes the transcription of DNA into RNA using the four ribonucleoside triphosphates as substrates.</text>
</comment>
<evidence type="ECO:0000256" key="7">
    <source>
        <dbReference type="RuleBase" id="RU369086"/>
    </source>
</evidence>
<dbReference type="Pfam" id="PF17875">
    <property type="entry name" value="RPA43_OB"/>
    <property type="match status" value="1"/>
</dbReference>
<comment type="subcellular location">
    <subcellularLocation>
        <location evidence="1">Nucleus</location>
        <location evidence="1">Nucleolus</location>
    </subcellularLocation>
</comment>
<evidence type="ECO:0000313" key="12">
    <source>
        <dbReference type="Proteomes" id="UP000029867"/>
    </source>
</evidence>
<keyword evidence="5 7" id="KW-0804">Transcription</keyword>
<feature type="domain" description="RNA polymerase Rpb7-like N-terminal" evidence="9">
    <location>
        <begin position="51"/>
        <end position="99"/>
    </location>
</feature>
<accession>A0A099P539</accession>
<dbReference type="PANTHER" id="PTHR12709">
    <property type="entry name" value="DNA-DIRECTED RNA POLYMERASE II, III"/>
    <property type="match status" value="1"/>
</dbReference>
<name>A0A099P539_PICKU</name>
<evidence type="ECO:0000256" key="4">
    <source>
        <dbReference type="ARBA" id="ARBA00022553"/>
    </source>
</evidence>
<sequence length="382" mass="42014">MSEISHKRRFSDTVQNETSSSKKQNTGIVSTVSIADEETGLAKCFHRIRAKMYLSLAPCHLEHPILGLRQQHLDPLIMTYNSTVGGIIISYNNIKLSQDNYNNNEKNDTFKYVAQVSYENPFSFLWVYVDFVVWKPQVGDNLEGYSIMQSQSHIGLLIHDVFNASIKKFYIPQDWYFVANQADEPNADDNAADNDEPKSSFKKLGHWCDADGTPVGGKIKFTVRAIHVSGKGLAVEGTLLTPEMEKDSLPVVMEEQIKSNIKKHVKFDGEEVDDTVTTDSKATDVVVNDEIEEKEMKDAVSSIEPLQPEDEIAPVYNDDNSDSGSNSSSSDESDSDSGKDAGKKDANSSSSDSDGESGSDDDSSSGSDDKANDSSEEGDSSD</sequence>
<evidence type="ECO:0000256" key="8">
    <source>
        <dbReference type="SAM" id="MobiDB-lite"/>
    </source>
</evidence>
<feature type="domain" description="RPA43 OB" evidence="10">
    <location>
        <begin position="136"/>
        <end position="240"/>
    </location>
</feature>
<dbReference type="Proteomes" id="UP000029867">
    <property type="component" value="Unassembled WGS sequence"/>
</dbReference>
<dbReference type="InterPro" id="IPR041178">
    <property type="entry name" value="RPA43_OB"/>
</dbReference>
<feature type="compositionally biased region" description="Acidic residues" evidence="8">
    <location>
        <begin position="353"/>
        <end position="363"/>
    </location>
</feature>
<dbReference type="GO" id="GO:0006362">
    <property type="term" value="P:transcription elongation by RNA polymerase I"/>
    <property type="evidence" value="ECO:0007669"/>
    <property type="project" value="UniProtKB-ARBA"/>
</dbReference>
<comment type="caution">
    <text evidence="11">The sequence shown here is derived from an EMBL/GenBank/DDBJ whole genome shotgun (WGS) entry which is preliminary data.</text>
</comment>
<dbReference type="eggNOG" id="KOG4134">
    <property type="taxonomic scope" value="Eukaryota"/>
</dbReference>
<dbReference type="Gene3D" id="3.30.1490.120">
    <property type="entry name" value="RNA polymerase Rpb7-like, N-terminal domain"/>
    <property type="match status" value="1"/>
</dbReference>
<dbReference type="VEuPathDB" id="FungiDB:C5L36_0B03990"/>
<keyword evidence="4" id="KW-0597">Phosphoprotein</keyword>
<evidence type="ECO:0000256" key="6">
    <source>
        <dbReference type="ARBA" id="ARBA00023242"/>
    </source>
</evidence>
<proteinExistence type="inferred from homology"/>
<keyword evidence="3 7" id="KW-0240">DNA-directed RNA polymerase</keyword>
<dbReference type="InterPro" id="IPR036898">
    <property type="entry name" value="RNA_pol_Rpb7-like_N_sf"/>
</dbReference>
<evidence type="ECO:0000259" key="9">
    <source>
        <dbReference type="Pfam" id="PF03876"/>
    </source>
</evidence>
<evidence type="ECO:0000256" key="3">
    <source>
        <dbReference type="ARBA" id="ARBA00022478"/>
    </source>
</evidence>
<dbReference type="InterPro" id="IPR045113">
    <property type="entry name" value="Rpb7-like"/>
</dbReference>
<dbReference type="AlphaFoldDB" id="A0A099P539"/>
<dbReference type="GO" id="GO:0005736">
    <property type="term" value="C:RNA polymerase I complex"/>
    <property type="evidence" value="ECO:0007669"/>
    <property type="project" value="UniProtKB-ARBA"/>
</dbReference>
<dbReference type="InterPro" id="IPR005576">
    <property type="entry name" value="Rpb7-like_N"/>
</dbReference>
<evidence type="ECO:0000256" key="2">
    <source>
        <dbReference type="ARBA" id="ARBA00005930"/>
    </source>
</evidence>
<evidence type="ECO:0000256" key="5">
    <source>
        <dbReference type="ARBA" id="ARBA00023163"/>
    </source>
</evidence>
<feature type="compositionally biased region" description="Basic and acidic residues" evidence="8">
    <location>
        <begin position="336"/>
        <end position="346"/>
    </location>
</feature>
<keyword evidence="6 7" id="KW-0539">Nucleus</keyword>
<reference evidence="12" key="1">
    <citation type="journal article" date="2014" name="Microb. Cell Fact.">
        <title>Exploiting Issatchenkia orientalis SD108 for succinic acid production.</title>
        <authorList>
            <person name="Xiao H."/>
            <person name="Shao Z."/>
            <person name="Jiang Y."/>
            <person name="Dole S."/>
            <person name="Zhao H."/>
        </authorList>
    </citation>
    <scope>NUCLEOTIDE SEQUENCE [LARGE SCALE GENOMIC DNA]</scope>
    <source>
        <strain evidence="12">SD108</strain>
    </source>
</reference>
<dbReference type="CDD" id="cd04328">
    <property type="entry name" value="RNAP_I_Rpa43_N"/>
    <property type="match status" value="1"/>
</dbReference>
<dbReference type="FunFam" id="3.30.1490.120:FF:000004">
    <property type="entry name" value="RNA polymerase I subunit Rpa43"/>
    <property type="match status" value="1"/>
</dbReference>